<proteinExistence type="predicted"/>
<gene>
    <name evidence="2" type="ORF">RM812_42405</name>
</gene>
<evidence type="ECO:0000259" key="1">
    <source>
        <dbReference type="Pfam" id="PF00501"/>
    </source>
</evidence>
<reference evidence="2" key="1">
    <citation type="submission" date="2024-05" db="EMBL/GenBank/DDBJ databases">
        <title>30 novel species of actinomycetes from the DSMZ collection.</title>
        <authorList>
            <person name="Nouioui I."/>
        </authorList>
    </citation>
    <scope>NUCLEOTIDE SEQUENCE</scope>
    <source>
        <strain evidence="2">DSM 40712</strain>
    </source>
</reference>
<feature type="non-terminal residue" evidence="2">
    <location>
        <position position="124"/>
    </location>
</feature>
<keyword evidence="3" id="KW-1185">Reference proteome</keyword>
<name>A0ABU3B2Q1_9ACTN</name>
<accession>A0ABU3B2Q1</accession>
<dbReference type="Gene3D" id="3.40.50.12780">
    <property type="entry name" value="N-terminal domain of ligase-like"/>
    <property type="match status" value="1"/>
</dbReference>
<comment type="caution">
    <text evidence="2">The sequence shown here is derived from an EMBL/GenBank/DDBJ whole genome shotgun (WGS) entry which is preliminary data.</text>
</comment>
<dbReference type="PANTHER" id="PTHR45527">
    <property type="entry name" value="NONRIBOSOMAL PEPTIDE SYNTHETASE"/>
    <property type="match status" value="1"/>
</dbReference>
<feature type="domain" description="AMP-dependent synthetase/ligase" evidence="1">
    <location>
        <begin position="57"/>
        <end position="124"/>
    </location>
</feature>
<protein>
    <submittedName>
        <fullName evidence="2">AMP-binding protein</fullName>
    </submittedName>
</protein>
<dbReference type="InterPro" id="IPR042099">
    <property type="entry name" value="ANL_N_sf"/>
</dbReference>
<dbReference type="RefSeq" id="WP_311586377.1">
    <property type="nucleotide sequence ID" value="NZ_JAVRFH010000335.1"/>
</dbReference>
<dbReference type="InterPro" id="IPR000873">
    <property type="entry name" value="AMP-dep_synth/lig_dom"/>
</dbReference>
<dbReference type="PANTHER" id="PTHR45527:SF1">
    <property type="entry name" value="FATTY ACID SYNTHASE"/>
    <property type="match status" value="1"/>
</dbReference>
<evidence type="ECO:0000313" key="3">
    <source>
        <dbReference type="Proteomes" id="UP001180724"/>
    </source>
</evidence>
<dbReference type="EMBL" id="JAVRFH010000335">
    <property type="protein sequence ID" value="MDT0616732.1"/>
    <property type="molecule type" value="Genomic_DNA"/>
</dbReference>
<dbReference type="SUPFAM" id="SSF56801">
    <property type="entry name" value="Acetyl-CoA synthetase-like"/>
    <property type="match status" value="1"/>
</dbReference>
<dbReference type="Proteomes" id="UP001180724">
    <property type="component" value="Unassembled WGS sequence"/>
</dbReference>
<dbReference type="Pfam" id="PF00501">
    <property type="entry name" value="AMP-binding"/>
    <property type="match status" value="1"/>
</dbReference>
<organism evidence="2 3">
    <name type="scientific">Streptomyces lancefieldiae</name>
    <dbReference type="NCBI Taxonomy" id="3075520"/>
    <lineage>
        <taxon>Bacteria</taxon>
        <taxon>Bacillati</taxon>
        <taxon>Actinomycetota</taxon>
        <taxon>Actinomycetes</taxon>
        <taxon>Kitasatosporales</taxon>
        <taxon>Streptomycetaceae</taxon>
        <taxon>Streptomyces</taxon>
    </lineage>
</organism>
<sequence>MSFTDRYVQVLRQVIADSGVRLGEVDVLTDAERNRLARLNETAEPVPGATLPRLITMQATRSPDATAVVAGRTVLSYRQLNARAGRLAGLLRARGVGPETVVAVALPRSADLVVAQLGVLKAGG</sequence>
<evidence type="ECO:0000313" key="2">
    <source>
        <dbReference type="EMBL" id="MDT0616732.1"/>
    </source>
</evidence>